<feature type="transmembrane region" description="Helical" evidence="1">
    <location>
        <begin position="12"/>
        <end position="35"/>
    </location>
</feature>
<gene>
    <name evidence="2" type="ORF">E2562_036989</name>
</gene>
<dbReference type="Proteomes" id="UP000479710">
    <property type="component" value="Unassembled WGS sequence"/>
</dbReference>
<dbReference type="OrthoDB" id="783737at2759"/>
<evidence type="ECO:0000313" key="3">
    <source>
        <dbReference type="Proteomes" id="UP000479710"/>
    </source>
</evidence>
<keyword evidence="1" id="KW-0812">Transmembrane</keyword>
<protein>
    <submittedName>
        <fullName evidence="2">Uncharacterized protein</fullName>
    </submittedName>
</protein>
<dbReference type="AlphaFoldDB" id="A0A6G1F230"/>
<keyword evidence="3" id="KW-1185">Reference proteome</keyword>
<keyword evidence="1" id="KW-0472">Membrane</keyword>
<organism evidence="2 3">
    <name type="scientific">Oryza meyeriana var. granulata</name>
    <dbReference type="NCBI Taxonomy" id="110450"/>
    <lineage>
        <taxon>Eukaryota</taxon>
        <taxon>Viridiplantae</taxon>
        <taxon>Streptophyta</taxon>
        <taxon>Embryophyta</taxon>
        <taxon>Tracheophyta</taxon>
        <taxon>Spermatophyta</taxon>
        <taxon>Magnoliopsida</taxon>
        <taxon>Liliopsida</taxon>
        <taxon>Poales</taxon>
        <taxon>Poaceae</taxon>
        <taxon>BOP clade</taxon>
        <taxon>Oryzoideae</taxon>
        <taxon>Oryzeae</taxon>
        <taxon>Oryzinae</taxon>
        <taxon>Oryza</taxon>
        <taxon>Oryza meyeriana</taxon>
    </lineage>
</organism>
<comment type="caution">
    <text evidence="2">The sequence shown here is derived from an EMBL/GenBank/DDBJ whole genome shotgun (WGS) entry which is preliminary data.</text>
</comment>
<reference evidence="2 3" key="1">
    <citation type="submission" date="2019-11" db="EMBL/GenBank/DDBJ databases">
        <title>Whole genome sequence of Oryza granulata.</title>
        <authorList>
            <person name="Li W."/>
        </authorList>
    </citation>
    <scope>NUCLEOTIDE SEQUENCE [LARGE SCALE GENOMIC DNA]</scope>
    <source>
        <strain evidence="3">cv. Menghai</strain>
        <tissue evidence="2">Leaf</tissue>
    </source>
</reference>
<name>A0A6G1F230_9ORYZ</name>
<evidence type="ECO:0000256" key="1">
    <source>
        <dbReference type="SAM" id="Phobius"/>
    </source>
</evidence>
<accession>A0A6G1F230</accession>
<dbReference type="EMBL" id="SPHZ02000002">
    <property type="protein sequence ID" value="KAF0930895.1"/>
    <property type="molecule type" value="Genomic_DNA"/>
</dbReference>
<proteinExistence type="predicted"/>
<evidence type="ECO:0000313" key="2">
    <source>
        <dbReference type="EMBL" id="KAF0930895.1"/>
    </source>
</evidence>
<sequence>MASSQLQRRNVKANAVIAAFPMLICVLLVAIQGMIDHELDKLPFRCGYAYVRCDGCTGACAAT</sequence>
<keyword evidence="1" id="KW-1133">Transmembrane helix</keyword>